<evidence type="ECO:0000256" key="2">
    <source>
        <dbReference type="ARBA" id="ARBA00022475"/>
    </source>
</evidence>
<dbReference type="GO" id="GO:0055085">
    <property type="term" value="P:transmembrane transport"/>
    <property type="evidence" value="ECO:0007669"/>
    <property type="project" value="InterPro"/>
</dbReference>
<evidence type="ECO:0000256" key="1">
    <source>
        <dbReference type="ARBA" id="ARBA00004651"/>
    </source>
</evidence>
<evidence type="ECO:0000256" key="4">
    <source>
        <dbReference type="ARBA" id="ARBA00022989"/>
    </source>
</evidence>
<dbReference type="OrthoDB" id="9798468at2"/>
<dbReference type="STRING" id="937218.SAMN06297251_10367"/>
<dbReference type="GO" id="GO:0043190">
    <property type="term" value="C:ATP-binding cassette (ABC) transporter complex"/>
    <property type="evidence" value="ECO:0007669"/>
    <property type="project" value="InterPro"/>
</dbReference>
<reference evidence="7 8" key="1">
    <citation type="submission" date="2017-04" db="EMBL/GenBank/DDBJ databases">
        <authorList>
            <person name="Afonso C.L."/>
            <person name="Miller P.J."/>
            <person name="Scott M.A."/>
            <person name="Spackman E."/>
            <person name="Goraichik I."/>
            <person name="Dimitrov K.M."/>
            <person name="Suarez D.L."/>
            <person name="Swayne D.E."/>
        </authorList>
    </citation>
    <scope>NUCLEOTIDE SEQUENCE [LARGE SCALE GENOMIC DNA]</scope>
    <source>
        <strain evidence="7 8">CGMCC 1.10972</strain>
    </source>
</reference>
<dbReference type="PANTHER" id="PTHR33529:SF2">
    <property type="entry name" value="LIPOPOLYSACCHARIDE EXPORT SYSTEM PERMEASE PROTEIN LPTG"/>
    <property type="match status" value="1"/>
</dbReference>
<dbReference type="Proteomes" id="UP000192656">
    <property type="component" value="Unassembled WGS sequence"/>
</dbReference>
<feature type="transmembrane region" description="Helical" evidence="6">
    <location>
        <begin position="336"/>
        <end position="355"/>
    </location>
</feature>
<name>A0A1W1ZRS3_9HYPH</name>
<evidence type="ECO:0000313" key="7">
    <source>
        <dbReference type="EMBL" id="SMC51003.1"/>
    </source>
</evidence>
<keyword evidence="8" id="KW-1185">Reference proteome</keyword>
<feature type="transmembrane region" description="Helical" evidence="6">
    <location>
        <begin position="306"/>
        <end position="324"/>
    </location>
</feature>
<proteinExistence type="predicted"/>
<dbReference type="RefSeq" id="WP_084408902.1">
    <property type="nucleotide sequence ID" value="NZ_FWXR01000003.1"/>
</dbReference>
<evidence type="ECO:0000256" key="6">
    <source>
        <dbReference type="SAM" id="Phobius"/>
    </source>
</evidence>
<keyword evidence="2" id="KW-1003">Cell membrane</keyword>
<dbReference type="EMBL" id="FWXR01000003">
    <property type="protein sequence ID" value="SMC51003.1"/>
    <property type="molecule type" value="Genomic_DNA"/>
</dbReference>
<dbReference type="InterPro" id="IPR005495">
    <property type="entry name" value="LptG/LptF_permease"/>
</dbReference>
<keyword evidence="5 6" id="KW-0472">Membrane</keyword>
<evidence type="ECO:0000313" key="8">
    <source>
        <dbReference type="Proteomes" id="UP000192656"/>
    </source>
</evidence>
<comment type="subcellular location">
    <subcellularLocation>
        <location evidence="1">Cell membrane</location>
        <topology evidence="1">Multi-pass membrane protein</topology>
    </subcellularLocation>
</comment>
<protein>
    <submittedName>
        <fullName evidence="7">Lipopolysaccharide export system permease protein</fullName>
    </submittedName>
</protein>
<dbReference type="GO" id="GO:0015920">
    <property type="term" value="P:lipopolysaccharide transport"/>
    <property type="evidence" value="ECO:0007669"/>
    <property type="project" value="TreeGrafter"/>
</dbReference>
<sequence>MKRWTLNRYFFKLYIVNFVSTLLAIFVLIFLIDLIEMSRRGILEDASFTALLAFSALRVPAFMEQAFPFIVLFSSIFTLLSLNRRLELVVAQAAGVSIWQLLVPFLFGSFILGLVATFAYNPLSAAAKGVAAQIESDARGLTSSNQPLQTPWLRQKADGVSSIIGAQMVSDGGRILSQVTAFILDDDGEVSERLDAPRAELTDGAWVLNRPRVTRIGYTPRDVVEYRLPTGLRPEYIEQRLADPETISIWDLSSKIQIAASLGFNSMAFSMQYHTLLARPALFIAMTLLAATVATRFSRTGQSSRTIAGGIIAGFVLYVVTFLAKALGSNDIVPPVVAAWFPVIAAGLFGVTILLHQEDG</sequence>
<dbReference type="InterPro" id="IPR030923">
    <property type="entry name" value="LptG"/>
</dbReference>
<gene>
    <name evidence="7" type="ORF">SAMN06297251_10367</name>
</gene>
<keyword evidence="4 6" id="KW-1133">Transmembrane helix</keyword>
<feature type="transmembrane region" description="Helical" evidence="6">
    <location>
        <begin position="66"/>
        <end position="86"/>
    </location>
</feature>
<feature type="transmembrane region" description="Helical" evidence="6">
    <location>
        <begin position="98"/>
        <end position="120"/>
    </location>
</feature>
<evidence type="ECO:0000256" key="5">
    <source>
        <dbReference type="ARBA" id="ARBA00023136"/>
    </source>
</evidence>
<feature type="transmembrane region" description="Helical" evidence="6">
    <location>
        <begin position="276"/>
        <end position="294"/>
    </location>
</feature>
<dbReference type="PANTHER" id="PTHR33529">
    <property type="entry name" value="SLR0882 PROTEIN-RELATED"/>
    <property type="match status" value="1"/>
</dbReference>
<organism evidence="7 8">
    <name type="scientific">Fulvimarina manganoxydans</name>
    <dbReference type="NCBI Taxonomy" id="937218"/>
    <lineage>
        <taxon>Bacteria</taxon>
        <taxon>Pseudomonadati</taxon>
        <taxon>Pseudomonadota</taxon>
        <taxon>Alphaproteobacteria</taxon>
        <taxon>Hyphomicrobiales</taxon>
        <taxon>Aurantimonadaceae</taxon>
        <taxon>Fulvimarina</taxon>
    </lineage>
</organism>
<dbReference type="AlphaFoldDB" id="A0A1W1ZRS3"/>
<dbReference type="NCBIfam" id="TIGR04408">
    <property type="entry name" value="LptG_lptG"/>
    <property type="match status" value="1"/>
</dbReference>
<dbReference type="Pfam" id="PF03739">
    <property type="entry name" value="LptF_LptG"/>
    <property type="match status" value="1"/>
</dbReference>
<keyword evidence="3 6" id="KW-0812">Transmembrane</keyword>
<feature type="transmembrane region" description="Helical" evidence="6">
    <location>
        <begin position="13"/>
        <end position="35"/>
    </location>
</feature>
<evidence type="ECO:0000256" key="3">
    <source>
        <dbReference type="ARBA" id="ARBA00022692"/>
    </source>
</evidence>
<accession>A0A1W1ZRS3</accession>